<dbReference type="InterPro" id="IPR027417">
    <property type="entry name" value="P-loop_NTPase"/>
</dbReference>
<keyword evidence="3" id="KW-1185">Reference proteome</keyword>
<dbReference type="AlphaFoldDB" id="X6NSE7"/>
<name>X6NSE7_RETFI</name>
<proteinExistence type="predicted"/>
<protein>
    <submittedName>
        <fullName evidence="2">Uncharacterized protein</fullName>
    </submittedName>
</protein>
<feature type="region of interest" description="Disordered" evidence="1">
    <location>
        <begin position="212"/>
        <end position="238"/>
    </location>
</feature>
<reference evidence="2 3" key="1">
    <citation type="journal article" date="2013" name="Curr. Biol.">
        <title>The Genome of the Foraminiferan Reticulomyxa filosa.</title>
        <authorList>
            <person name="Glockner G."/>
            <person name="Hulsmann N."/>
            <person name="Schleicher M."/>
            <person name="Noegel A.A."/>
            <person name="Eichinger L."/>
            <person name="Gallinger C."/>
            <person name="Pawlowski J."/>
            <person name="Sierra R."/>
            <person name="Euteneuer U."/>
            <person name="Pillet L."/>
            <person name="Moustafa A."/>
            <person name="Platzer M."/>
            <person name="Groth M."/>
            <person name="Szafranski K."/>
            <person name="Schliwa M."/>
        </authorList>
    </citation>
    <scope>NUCLEOTIDE SEQUENCE [LARGE SCALE GENOMIC DNA]</scope>
</reference>
<organism evidence="2 3">
    <name type="scientific">Reticulomyxa filosa</name>
    <dbReference type="NCBI Taxonomy" id="46433"/>
    <lineage>
        <taxon>Eukaryota</taxon>
        <taxon>Sar</taxon>
        <taxon>Rhizaria</taxon>
        <taxon>Retaria</taxon>
        <taxon>Foraminifera</taxon>
        <taxon>Monothalamids</taxon>
        <taxon>Reticulomyxidae</taxon>
        <taxon>Reticulomyxa</taxon>
    </lineage>
</organism>
<evidence type="ECO:0000256" key="1">
    <source>
        <dbReference type="SAM" id="MobiDB-lite"/>
    </source>
</evidence>
<gene>
    <name evidence="2" type="ORF">RFI_08875</name>
</gene>
<dbReference type="Proteomes" id="UP000023152">
    <property type="component" value="Unassembled WGS sequence"/>
</dbReference>
<dbReference type="SUPFAM" id="SSF52540">
    <property type="entry name" value="P-loop containing nucleoside triphosphate hydrolases"/>
    <property type="match status" value="1"/>
</dbReference>
<evidence type="ECO:0000313" key="3">
    <source>
        <dbReference type="Proteomes" id="UP000023152"/>
    </source>
</evidence>
<dbReference type="Gene3D" id="3.40.50.300">
    <property type="entry name" value="P-loop containing nucleotide triphosphate hydrolases"/>
    <property type="match status" value="1"/>
</dbReference>
<comment type="caution">
    <text evidence="2">The sequence shown here is derived from an EMBL/GenBank/DDBJ whole genome shotgun (WGS) entry which is preliminary data.</text>
</comment>
<accession>X6NSE7</accession>
<sequence>MAENDKNQQPIQIDFNDEDDLAMLSLLAQLESSAQNPQPNEKTDQEEDSNAVDIYTLMYQQKFFIFYNRKIVFKNFLDLKSITNKITCEANAISRNVCEQKKEYHHLQLVISDKFKCEIYNLFDVNEQLNTHCIPTGIYKYAFVHHTIKKESLFSLYPLWHVLDQHLNGGIMTRQVTEITGCANSGKTCLCYQIMLYAILFEVLIARQQQNPQPVDDTNKSNDPSTSNEKAETDQIDSNQIHEAIQKEVSRFYNVIFIDCSNELNMTRFEYFIDVFINKFNLVADFNDHNSESIHRQTYKKIF</sequence>
<evidence type="ECO:0000313" key="2">
    <source>
        <dbReference type="EMBL" id="ETO28257.1"/>
    </source>
</evidence>
<dbReference type="EMBL" id="ASPP01006773">
    <property type="protein sequence ID" value="ETO28257.1"/>
    <property type="molecule type" value="Genomic_DNA"/>
</dbReference>